<evidence type="ECO:0000256" key="1">
    <source>
        <dbReference type="ARBA" id="ARBA00023125"/>
    </source>
</evidence>
<dbReference type="InterPro" id="IPR002104">
    <property type="entry name" value="Integrase_catalytic"/>
</dbReference>
<organism evidence="4 5">
    <name type="scientific">Streptococcus sanguinis SK330</name>
    <dbReference type="NCBI Taxonomy" id="888813"/>
    <lineage>
        <taxon>Bacteria</taxon>
        <taxon>Bacillati</taxon>
        <taxon>Bacillota</taxon>
        <taxon>Bacilli</taxon>
        <taxon>Lactobacillales</taxon>
        <taxon>Streptococcaceae</taxon>
        <taxon>Streptococcus</taxon>
    </lineage>
</organism>
<dbReference type="Pfam" id="PF00589">
    <property type="entry name" value="Phage_integrase"/>
    <property type="match status" value="1"/>
</dbReference>
<dbReference type="Gene3D" id="1.10.443.10">
    <property type="entry name" value="Intergrase catalytic core"/>
    <property type="match status" value="1"/>
</dbReference>
<dbReference type="GO" id="GO:0003677">
    <property type="term" value="F:DNA binding"/>
    <property type="evidence" value="ECO:0007669"/>
    <property type="project" value="UniProtKB-KW"/>
</dbReference>
<protein>
    <submittedName>
        <fullName evidence="4">Phage integrase family site-specific recombinase</fullName>
    </submittedName>
</protein>
<dbReference type="GO" id="GO:0015074">
    <property type="term" value="P:DNA integration"/>
    <property type="evidence" value="ECO:0007669"/>
    <property type="project" value="InterPro"/>
</dbReference>
<dbReference type="SUPFAM" id="SSF56349">
    <property type="entry name" value="DNA breaking-rejoining enzymes"/>
    <property type="match status" value="1"/>
</dbReference>
<evidence type="ECO:0000256" key="2">
    <source>
        <dbReference type="ARBA" id="ARBA00023172"/>
    </source>
</evidence>
<dbReference type="InterPro" id="IPR050090">
    <property type="entry name" value="Tyrosine_recombinase_XerCD"/>
</dbReference>
<proteinExistence type="predicted"/>
<accession>F2CB10</accession>
<name>F2CB10_STRSA</name>
<keyword evidence="1" id="KW-0238">DNA-binding</keyword>
<dbReference type="PROSITE" id="PS51898">
    <property type="entry name" value="TYR_RECOMBINASE"/>
    <property type="match status" value="1"/>
</dbReference>
<feature type="domain" description="Tyr recombinase" evidence="3">
    <location>
        <begin position="166"/>
        <end position="383"/>
    </location>
</feature>
<dbReference type="InterPro" id="IPR011010">
    <property type="entry name" value="DNA_brk_join_enz"/>
</dbReference>
<evidence type="ECO:0000313" key="5">
    <source>
        <dbReference type="Proteomes" id="UP000005955"/>
    </source>
</evidence>
<dbReference type="Gene3D" id="1.10.150.130">
    <property type="match status" value="1"/>
</dbReference>
<dbReference type="CDD" id="cd01189">
    <property type="entry name" value="INT_ICEBs1_C_like"/>
    <property type="match status" value="1"/>
</dbReference>
<dbReference type="EMBL" id="AFBD01000014">
    <property type="protein sequence ID" value="EGF12339.1"/>
    <property type="molecule type" value="Genomic_DNA"/>
</dbReference>
<dbReference type="InterPro" id="IPR013762">
    <property type="entry name" value="Integrase-like_cat_sf"/>
</dbReference>
<sequence>MARIRKRGKTWSFEIERKGSNRKSYHGSGFRTKKEASEKAKEIELQLANGQISVYDTPLTVVELYNSWLEVEIMPQNIDIETKKRYLRRRDIIEQYFGDTLVSDMVRSKYQKFLNFYGEHYELNELGRMNANIVKAVEFAKADKIPIDDSFLKNIKLNSKRERKHPDRKFLHSQADYERVVEYLLLFMDYRKSVVPHVLYFQFAIGLRPGETLALKWADVDFENQEVYTHSRWSSHKHVIVPPKNDYHYRRINYRNPSVRKVPVNSQAIKVLKDLKELQEKILKTLNIKNEQDFVFFQYGSKWPVPDESTLNKALKKILKKLEIDPIITSYGARHTYGSIKVREGVPLEVLAKWFGHKDTTMLRETYIHLLQETKDEWAEIEKGKSFGQSFGQSKSGQEKSLLE</sequence>
<keyword evidence="2" id="KW-0233">DNA recombination</keyword>
<dbReference type="Proteomes" id="UP000005955">
    <property type="component" value="Unassembled WGS sequence"/>
</dbReference>
<reference evidence="4 5" key="1">
    <citation type="submission" date="2011-02" db="EMBL/GenBank/DDBJ databases">
        <authorList>
            <person name="Muzny D."/>
            <person name="Qin X."/>
            <person name="Deng J."/>
            <person name="Jiang H."/>
            <person name="Liu Y."/>
            <person name="Qu J."/>
            <person name="Song X.-Z."/>
            <person name="Zhang L."/>
            <person name="Thornton R."/>
            <person name="Coyle M."/>
            <person name="Francisco L."/>
            <person name="Jackson L."/>
            <person name="Javaid M."/>
            <person name="Korchina V."/>
            <person name="Kovar C."/>
            <person name="Mata R."/>
            <person name="Mathew T."/>
            <person name="Ngo R."/>
            <person name="Nguyen L."/>
            <person name="Nguyen N."/>
            <person name="Okwuonu G."/>
            <person name="Ongeri F."/>
            <person name="Pham C."/>
            <person name="Simmons D."/>
            <person name="Wilczek-Boney K."/>
            <person name="Hale W."/>
            <person name="Jakkamsetti A."/>
            <person name="Pham P."/>
            <person name="Ruth R."/>
            <person name="San Lucas F."/>
            <person name="Warren J."/>
            <person name="Zhang J."/>
            <person name="Zhao Z."/>
            <person name="Zhou C."/>
            <person name="Zhu D."/>
            <person name="Lee S."/>
            <person name="Bess C."/>
            <person name="Blankenburg K."/>
            <person name="Forbes L."/>
            <person name="Fu Q."/>
            <person name="Gubbala S."/>
            <person name="Hirani K."/>
            <person name="Jayaseelan J.C."/>
            <person name="Lara F."/>
            <person name="Munidasa M."/>
            <person name="Palculict T."/>
            <person name="Patil S."/>
            <person name="Pu L.-L."/>
            <person name="Saada N."/>
            <person name="Tang L."/>
            <person name="Weissenberger G."/>
            <person name="Zhu Y."/>
            <person name="Hemphill L."/>
            <person name="Shang Y."/>
            <person name="Youmans B."/>
            <person name="Ayvaz T."/>
            <person name="Ross M."/>
            <person name="Santibanez J."/>
            <person name="Aqrawi P."/>
            <person name="Gross S."/>
            <person name="Joshi V."/>
            <person name="Fowler G."/>
            <person name="Nazareth L."/>
            <person name="Reid J."/>
            <person name="Worley K."/>
            <person name="Petrosino J."/>
            <person name="Highlander S."/>
            <person name="Gibbs R."/>
        </authorList>
    </citation>
    <scope>NUCLEOTIDE SEQUENCE [LARGE SCALE GENOMIC DNA]</scope>
    <source>
        <strain evidence="4 5">SK330</strain>
    </source>
</reference>
<dbReference type="PANTHER" id="PTHR30349">
    <property type="entry name" value="PHAGE INTEGRASE-RELATED"/>
    <property type="match status" value="1"/>
</dbReference>
<comment type="caution">
    <text evidence="4">The sequence shown here is derived from an EMBL/GenBank/DDBJ whole genome shotgun (WGS) entry which is preliminary data.</text>
</comment>
<dbReference type="InterPro" id="IPR028259">
    <property type="entry name" value="AP2-like_int_N"/>
</dbReference>
<dbReference type="Pfam" id="PF14657">
    <property type="entry name" value="Arm-DNA-bind_4"/>
    <property type="match status" value="1"/>
</dbReference>
<dbReference type="PATRIC" id="fig|888813.3.peg.2312"/>
<dbReference type="HOGENOM" id="CLU_027562_17_6_9"/>
<dbReference type="AlphaFoldDB" id="F2CB10"/>
<dbReference type="InterPro" id="IPR010998">
    <property type="entry name" value="Integrase_recombinase_N"/>
</dbReference>
<dbReference type="GO" id="GO:0006310">
    <property type="term" value="P:DNA recombination"/>
    <property type="evidence" value="ECO:0007669"/>
    <property type="project" value="UniProtKB-KW"/>
</dbReference>
<evidence type="ECO:0000259" key="3">
    <source>
        <dbReference type="PROSITE" id="PS51898"/>
    </source>
</evidence>
<gene>
    <name evidence="4" type="primary">int3</name>
    <name evidence="4" type="ORF">HMPREF9386_2348</name>
</gene>
<evidence type="ECO:0000313" key="4">
    <source>
        <dbReference type="EMBL" id="EGF12339.1"/>
    </source>
</evidence>
<dbReference type="RefSeq" id="WP_002916207.1">
    <property type="nucleotide sequence ID" value="NZ_GL878549.1"/>
</dbReference>